<proteinExistence type="predicted"/>
<evidence type="ECO:0000256" key="1">
    <source>
        <dbReference type="PROSITE-ProRule" id="PRU00339"/>
    </source>
</evidence>
<dbReference type="SMART" id="SM00028">
    <property type="entry name" value="TPR"/>
    <property type="match status" value="4"/>
</dbReference>
<reference evidence="2 3" key="1">
    <citation type="submission" date="2017-03" db="EMBL/GenBank/DDBJ databases">
        <authorList>
            <person name="Afonso C.L."/>
            <person name="Miller P.J."/>
            <person name="Scott M.A."/>
            <person name="Spackman E."/>
            <person name="Goraichik I."/>
            <person name="Dimitrov K.M."/>
            <person name="Suarez D.L."/>
            <person name="Swayne D.E."/>
        </authorList>
    </citation>
    <scope>NUCLEOTIDE SEQUENCE [LARGE SCALE GENOMIC DNA]</scope>
    <source>
        <strain evidence="2 3">CECT 7450</strain>
    </source>
</reference>
<dbReference type="InterPro" id="IPR019734">
    <property type="entry name" value="TPR_rpt"/>
</dbReference>
<organism evidence="2 3">
    <name type="scientific">Roseovarius albus</name>
    <dbReference type="NCBI Taxonomy" id="1247867"/>
    <lineage>
        <taxon>Bacteria</taxon>
        <taxon>Pseudomonadati</taxon>
        <taxon>Pseudomonadota</taxon>
        <taxon>Alphaproteobacteria</taxon>
        <taxon>Rhodobacterales</taxon>
        <taxon>Roseobacteraceae</taxon>
        <taxon>Roseovarius</taxon>
    </lineage>
</organism>
<dbReference type="EMBL" id="FWFX01000008">
    <property type="protein sequence ID" value="SLN52290.1"/>
    <property type="molecule type" value="Genomic_DNA"/>
</dbReference>
<sequence length="556" mass="62891">MEHFNLGPYTRDVTTTSAEAQQWFNRGLIWTYGYNHELAIECFQKALEQDPDCAMAHWGVAYASGPNYNFEWWMMDRGTKAKALGRAYDHTHAALALVGNVTAPERALIEALQARYPQREPIKNQSPWNDDFATVMKQVYEAFPDDIEVATIYAESILNQTPWKMWDIHKNAAAEGANPLAAQAVLEKYLDTPQGQSHPGILHLYIHLMEMSPTPEKALMACDHLRELVPDAGHLIHMPTHIDVQCGHYRDVVHWNQKGIEADLRVVEHQGRFNFYTGYRAHNYRFAVYGAMFLGQYEPAITAAEEIIRETPEELLRQESPPMADFMESNISMKTHVQIRFGRWRELIAEPLPEDQALYCYTTAILLYAKGVAHSALGEVAEAEAARERFMEARAKVPDSRHQHNNRCIDLLEVAELMLDGELEYRKENYDVAFAHLRNAIALEDSLPYDEPWGWMQPVRHALGALSLEQGRIEEAEQAYREDLGLAGDLPRACIHPDNIWSLKGLDECLKRRGAGDTAEGKLISQRLKLAAARSDLPVGASCHCAQAAMQATAAE</sequence>
<name>A0A1X6ZIP0_9RHOB</name>
<dbReference type="RefSeq" id="WP_085806255.1">
    <property type="nucleotide sequence ID" value="NZ_FWFX01000008.1"/>
</dbReference>
<protein>
    <submittedName>
        <fullName evidence="2">Tetratricopeptide repeat protein</fullName>
    </submittedName>
</protein>
<evidence type="ECO:0000313" key="2">
    <source>
        <dbReference type="EMBL" id="SLN52290.1"/>
    </source>
</evidence>
<dbReference type="SUPFAM" id="SSF48452">
    <property type="entry name" value="TPR-like"/>
    <property type="match status" value="1"/>
</dbReference>
<dbReference type="Proteomes" id="UP000193061">
    <property type="component" value="Unassembled WGS sequence"/>
</dbReference>
<feature type="repeat" description="TPR" evidence="1">
    <location>
        <begin position="20"/>
        <end position="53"/>
    </location>
</feature>
<dbReference type="InterPro" id="IPR011990">
    <property type="entry name" value="TPR-like_helical_dom_sf"/>
</dbReference>
<accession>A0A1X6ZIP0</accession>
<evidence type="ECO:0000313" key="3">
    <source>
        <dbReference type="Proteomes" id="UP000193061"/>
    </source>
</evidence>
<gene>
    <name evidence="2" type="ORF">ROA7450_02622</name>
</gene>
<dbReference type="AlphaFoldDB" id="A0A1X6ZIP0"/>
<dbReference type="PROSITE" id="PS50005">
    <property type="entry name" value="TPR"/>
    <property type="match status" value="1"/>
</dbReference>
<keyword evidence="3" id="KW-1185">Reference proteome</keyword>
<dbReference type="PANTHER" id="PTHR45588">
    <property type="entry name" value="TPR DOMAIN-CONTAINING PROTEIN"/>
    <property type="match status" value="1"/>
</dbReference>
<dbReference type="Pfam" id="PF13181">
    <property type="entry name" value="TPR_8"/>
    <property type="match status" value="1"/>
</dbReference>
<keyword evidence="1" id="KW-0802">TPR repeat</keyword>
<dbReference type="PANTHER" id="PTHR45588:SF1">
    <property type="entry name" value="WW DOMAIN-CONTAINING PROTEIN"/>
    <property type="match status" value="1"/>
</dbReference>
<dbReference type="Gene3D" id="1.25.40.10">
    <property type="entry name" value="Tetratricopeptide repeat domain"/>
    <property type="match status" value="2"/>
</dbReference>